<feature type="domain" description="Major facilitator superfamily (MFS) profile" evidence="9">
    <location>
        <begin position="21"/>
        <end position="475"/>
    </location>
</feature>
<dbReference type="Gene3D" id="1.20.1720.10">
    <property type="entry name" value="Multidrug resistance protein D"/>
    <property type="match status" value="1"/>
</dbReference>
<proteinExistence type="inferred from homology"/>
<dbReference type="PRINTS" id="PR01036">
    <property type="entry name" value="TCRTETB"/>
</dbReference>
<dbReference type="InterPro" id="IPR004638">
    <property type="entry name" value="EmrB-like"/>
</dbReference>
<dbReference type="SUPFAM" id="SSF103473">
    <property type="entry name" value="MFS general substrate transporter"/>
    <property type="match status" value="1"/>
</dbReference>
<feature type="transmembrane region" description="Helical" evidence="8">
    <location>
        <begin position="21"/>
        <end position="44"/>
    </location>
</feature>
<dbReference type="InterPro" id="IPR011701">
    <property type="entry name" value="MFS"/>
</dbReference>
<sequence length="479" mass="51940">MAFDASVTPTKQITDMKKGPLIAVMIIGAFVAVLNETLMNVALSEIMVQLNITASIAQWLTTSYMLTIGILIPITAYLMQRFTTRQLYLTAMGLFTLGTFIAGVSPNFELLLAGRVIQAAGTGIILPLMSAVVLALISPEKRGRVMGALGVVILFAPAIGPTVSGVIIVYFSWRMLFFFVLPIAIFALLFSWKMLRNVIDVTKLKLDFISVLFSTLGFGGIVYGFSSAGKGGAGWASLEVLIGILVGCVGLIFFTIRQNRLEHPMLSLRPFSFPLFTIGAIILTLTMMAMFSSMILLPMFLQDGLNISALQTGLAMLPGGIIMGIMSPLSGKLFDKYGARWLSRIGLVIVAVTLLLFSFLDINVTLGKIILLHSFMMLGISLFMMPIMTMSLNQLPKEFYSHGSAILNTVQQVSGAIGTALLITIMSRGQEAYMEKFGGSYELSLTSGVNQAFLFACGTIVFTFLISLLIKDTSKVKQP</sequence>
<dbReference type="Proteomes" id="UP000789833">
    <property type="component" value="Unassembled WGS sequence"/>
</dbReference>
<keyword evidence="7 8" id="KW-0472">Membrane</keyword>
<evidence type="ECO:0000313" key="10">
    <source>
        <dbReference type="EMBL" id="CAG9623655.1"/>
    </source>
</evidence>
<keyword evidence="4" id="KW-1003">Cell membrane</keyword>
<name>A0ABM8YUK1_9BACI</name>
<comment type="subcellular location">
    <subcellularLocation>
        <location evidence="1">Cell membrane</location>
        <topology evidence="1">Multi-pass membrane protein</topology>
    </subcellularLocation>
</comment>
<evidence type="ECO:0000313" key="11">
    <source>
        <dbReference type="Proteomes" id="UP000789833"/>
    </source>
</evidence>
<feature type="transmembrane region" description="Helical" evidence="8">
    <location>
        <begin position="116"/>
        <end position="137"/>
    </location>
</feature>
<dbReference type="Gene3D" id="1.20.1250.20">
    <property type="entry name" value="MFS general substrate transporter like domains"/>
    <property type="match status" value="1"/>
</dbReference>
<evidence type="ECO:0000256" key="1">
    <source>
        <dbReference type="ARBA" id="ARBA00004651"/>
    </source>
</evidence>
<feature type="transmembrane region" description="Helical" evidence="8">
    <location>
        <begin position="341"/>
        <end position="360"/>
    </location>
</feature>
<feature type="transmembrane region" description="Helical" evidence="8">
    <location>
        <begin position="366"/>
        <end position="385"/>
    </location>
</feature>
<feature type="transmembrane region" description="Helical" evidence="8">
    <location>
        <begin position="449"/>
        <end position="470"/>
    </location>
</feature>
<dbReference type="CDD" id="cd17503">
    <property type="entry name" value="MFS_LmrB_MDR_like"/>
    <property type="match status" value="1"/>
</dbReference>
<dbReference type="PANTHER" id="PTHR42718:SF9">
    <property type="entry name" value="MAJOR FACILITATOR SUPERFAMILY MULTIDRUG TRANSPORTER MFSC"/>
    <property type="match status" value="1"/>
</dbReference>
<reference evidence="10 11" key="1">
    <citation type="submission" date="2021-10" db="EMBL/GenBank/DDBJ databases">
        <authorList>
            <person name="Criscuolo A."/>
        </authorList>
    </citation>
    <scope>NUCLEOTIDE SEQUENCE [LARGE SCALE GENOMIC DNA]</scope>
    <source>
        <strain evidence="11">CIP 111883</strain>
    </source>
</reference>
<feature type="transmembrane region" description="Helical" evidence="8">
    <location>
        <begin position="176"/>
        <end position="195"/>
    </location>
</feature>
<evidence type="ECO:0000256" key="4">
    <source>
        <dbReference type="ARBA" id="ARBA00022475"/>
    </source>
</evidence>
<dbReference type="EMBL" id="CAKJTJ010000061">
    <property type="protein sequence ID" value="CAG9623655.1"/>
    <property type="molecule type" value="Genomic_DNA"/>
</dbReference>
<feature type="transmembrane region" description="Helical" evidence="8">
    <location>
        <begin position="275"/>
        <end position="301"/>
    </location>
</feature>
<evidence type="ECO:0000256" key="3">
    <source>
        <dbReference type="ARBA" id="ARBA00022448"/>
    </source>
</evidence>
<feature type="transmembrane region" description="Helical" evidence="8">
    <location>
        <begin position="207"/>
        <end position="226"/>
    </location>
</feature>
<protein>
    <submittedName>
        <fullName evidence="10">Fatty acid resistance protein FarB</fullName>
    </submittedName>
</protein>
<keyword evidence="5 8" id="KW-0812">Transmembrane</keyword>
<comment type="caution">
    <text evidence="10">The sequence shown here is derived from an EMBL/GenBank/DDBJ whole genome shotgun (WGS) entry which is preliminary data.</text>
</comment>
<evidence type="ECO:0000256" key="8">
    <source>
        <dbReference type="SAM" id="Phobius"/>
    </source>
</evidence>
<evidence type="ECO:0000256" key="5">
    <source>
        <dbReference type="ARBA" id="ARBA00022692"/>
    </source>
</evidence>
<feature type="transmembrane region" description="Helical" evidence="8">
    <location>
        <begin position="307"/>
        <end position="329"/>
    </location>
</feature>
<dbReference type="InterPro" id="IPR036259">
    <property type="entry name" value="MFS_trans_sf"/>
</dbReference>
<evidence type="ECO:0000256" key="2">
    <source>
        <dbReference type="ARBA" id="ARBA00008537"/>
    </source>
</evidence>
<dbReference type="PANTHER" id="PTHR42718">
    <property type="entry name" value="MAJOR FACILITATOR SUPERFAMILY MULTIDRUG TRANSPORTER MFSC"/>
    <property type="match status" value="1"/>
</dbReference>
<evidence type="ECO:0000256" key="7">
    <source>
        <dbReference type="ARBA" id="ARBA00023136"/>
    </source>
</evidence>
<feature type="transmembrane region" description="Helical" evidence="8">
    <location>
        <begin position="406"/>
        <end position="429"/>
    </location>
</feature>
<dbReference type="NCBIfam" id="TIGR00711">
    <property type="entry name" value="efflux_EmrB"/>
    <property type="match status" value="1"/>
</dbReference>
<feature type="transmembrane region" description="Helical" evidence="8">
    <location>
        <begin position="149"/>
        <end position="170"/>
    </location>
</feature>
<comment type="similarity">
    <text evidence="2">Belongs to the major facilitator superfamily. EmrB family.</text>
</comment>
<keyword evidence="3" id="KW-0813">Transport</keyword>
<dbReference type="PROSITE" id="PS50850">
    <property type="entry name" value="MFS"/>
    <property type="match status" value="1"/>
</dbReference>
<evidence type="ECO:0000256" key="6">
    <source>
        <dbReference type="ARBA" id="ARBA00022989"/>
    </source>
</evidence>
<accession>A0ABM8YUK1</accession>
<dbReference type="InterPro" id="IPR020846">
    <property type="entry name" value="MFS_dom"/>
</dbReference>
<feature type="transmembrane region" description="Helical" evidence="8">
    <location>
        <begin position="86"/>
        <end position="104"/>
    </location>
</feature>
<gene>
    <name evidence="10" type="primary">farB</name>
    <name evidence="10" type="ORF">BACCIP111883_04473</name>
</gene>
<feature type="transmembrane region" description="Helical" evidence="8">
    <location>
        <begin position="56"/>
        <end position="79"/>
    </location>
</feature>
<keyword evidence="6 8" id="KW-1133">Transmembrane helix</keyword>
<dbReference type="RefSeq" id="WP_230505296.1">
    <property type="nucleotide sequence ID" value="NZ_CAKJTJ010000061.1"/>
</dbReference>
<keyword evidence="11" id="KW-1185">Reference proteome</keyword>
<evidence type="ECO:0000259" key="9">
    <source>
        <dbReference type="PROSITE" id="PS50850"/>
    </source>
</evidence>
<organism evidence="10 11">
    <name type="scientific">Sutcliffiella rhizosphaerae</name>
    <dbReference type="NCBI Taxonomy" id="2880967"/>
    <lineage>
        <taxon>Bacteria</taxon>
        <taxon>Bacillati</taxon>
        <taxon>Bacillota</taxon>
        <taxon>Bacilli</taxon>
        <taxon>Bacillales</taxon>
        <taxon>Bacillaceae</taxon>
        <taxon>Sutcliffiella</taxon>
    </lineage>
</organism>
<dbReference type="Pfam" id="PF07690">
    <property type="entry name" value="MFS_1"/>
    <property type="match status" value="1"/>
</dbReference>
<feature type="transmembrane region" description="Helical" evidence="8">
    <location>
        <begin position="232"/>
        <end position="254"/>
    </location>
</feature>